<dbReference type="RefSeq" id="WP_018707343.1">
    <property type="nucleotide sequence ID" value="NZ_BOQT01000010.1"/>
</dbReference>
<dbReference type="EMBL" id="BOQT01000010">
    <property type="protein sequence ID" value="GIN21646.1"/>
    <property type="molecule type" value="Genomic_DNA"/>
</dbReference>
<dbReference type="InterPro" id="IPR045079">
    <property type="entry name" value="Oxoprolinase-like"/>
</dbReference>
<feature type="domain" description="Hydantoinase/oxoprolinase N-terminal" evidence="2">
    <location>
        <begin position="5"/>
        <end position="174"/>
    </location>
</feature>
<dbReference type="PANTHER" id="PTHR11365">
    <property type="entry name" value="5-OXOPROLINASE RELATED"/>
    <property type="match status" value="1"/>
</dbReference>
<gene>
    <name evidence="3" type="ORF">J1TS3_27800</name>
</gene>
<evidence type="ECO:0000313" key="3">
    <source>
        <dbReference type="EMBL" id="GIN21646.1"/>
    </source>
</evidence>
<name>A0ABQ4K7F0_9BACI</name>
<reference evidence="3 4" key="1">
    <citation type="submission" date="2021-03" db="EMBL/GenBank/DDBJ databases">
        <title>Antimicrobial resistance genes in bacteria isolated from Japanese honey, and their potential for conferring macrolide and lincosamide resistance in the American foulbrood pathogen Paenibacillus larvae.</title>
        <authorList>
            <person name="Okamoto M."/>
            <person name="Kumagai M."/>
            <person name="Kanamori H."/>
            <person name="Takamatsu D."/>
        </authorList>
    </citation>
    <scope>NUCLEOTIDE SEQUENCE [LARGE SCALE GENOMIC DNA]</scope>
    <source>
        <strain evidence="3 4">J1TS3</strain>
    </source>
</reference>
<protein>
    <submittedName>
        <fullName evidence="3">Hydantoinase subunit beta</fullName>
    </submittedName>
</protein>
<evidence type="ECO:0000259" key="1">
    <source>
        <dbReference type="Pfam" id="PF01968"/>
    </source>
</evidence>
<dbReference type="SUPFAM" id="SSF53067">
    <property type="entry name" value="Actin-like ATPase domain"/>
    <property type="match status" value="2"/>
</dbReference>
<evidence type="ECO:0000313" key="4">
    <source>
        <dbReference type="Proteomes" id="UP000680279"/>
    </source>
</evidence>
<dbReference type="Proteomes" id="UP000680279">
    <property type="component" value="Unassembled WGS sequence"/>
</dbReference>
<evidence type="ECO:0000259" key="2">
    <source>
        <dbReference type="Pfam" id="PF05378"/>
    </source>
</evidence>
<comment type="caution">
    <text evidence="3">The sequence shown here is derived from an EMBL/GenBank/DDBJ whole genome shotgun (WGS) entry which is preliminary data.</text>
</comment>
<dbReference type="InterPro" id="IPR002821">
    <property type="entry name" value="Hydantoinase_A"/>
</dbReference>
<keyword evidence="4" id="KW-1185">Reference proteome</keyword>
<accession>A0ABQ4K7F0</accession>
<dbReference type="Pfam" id="PF05378">
    <property type="entry name" value="Hydant_A_N"/>
    <property type="match status" value="1"/>
</dbReference>
<feature type="domain" description="Hydantoinase A/oxoprolinase" evidence="1">
    <location>
        <begin position="195"/>
        <end position="367"/>
    </location>
</feature>
<organism evidence="3 4">
    <name type="scientific">Siminovitchia fordii</name>
    <dbReference type="NCBI Taxonomy" id="254759"/>
    <lineage>
        <taxon>Bacteria</taxon>
        <taxon>Bacillati</taxon>
        <taxon>Bacillota</taxon>
        <taxon>Bacilli</taxon>
        <taxon>Bacillales</taxon>
        <taxon>Bacillaceae</taxon>
        <taxon>Siminovitchia</taxon>
    </lineage>
</organism>
<dbReference type="Gene3D" id="3.30.420.40">
    <property type="match status" value="1"/>
</dbReference>
<dbReference type="InterPro" id="IPR043129">
    <property type="entry name" value="ATPase_NBD"/>
</dbReference>
<dbReference type="PANTHER" id="PTHR11365:SF10">
    <property type="entry name" value="HYDANTOINASE_OXOPROLINASE"/>
    <property type="match status" value="1"/>
</dbReference>
<dbReference type="Pfam" id="PF01968">
    <property type="entry name" value="Hydantoinase_A"/>
    <property type="match status" value="1"/>
</dbReference>
<sequence length="520" mass="55287">MGIYRIGIDVGGTNTDAVILDEDFNVIAETKTPTTEDVSTGIYKAMKEVITSSNVPLSDIKYAMLGTTHATNAIVERKRLNSIAVIRLGAPATLAVKPLIGVPDDLREKLGKYVYIVQGGHEFDGREIMPLDEQELYRIAEEVKGQVDSIAITSVFSPVSRSHEERAAEIMQEVMGEELPVSLSCEIGSVGLLERENATILNASVVNVAKTTINGFVNALREEGIHDARVFLGQNDGTLMSVDYALKYPILTVACGPTNSLRGASYLSGHDDAIVVDVGGTTTDVGVLVSSFPRESSLAVEIGGARTNFRMPDLVSVGLGGGTIVRIRENGEFSIGPDSVGYRLTEKALVFGGDTLTTTDVVVALGKAEIGDPEKVRHLDRTLLESIYAEMTSMVELAVDRMKTSADPVPVILVGGGSILVPATLEGASEVIRPKNHGVANAIGSAIAQVSGQVERVFSLDELGREKTLELAKQMAVNEAVEAGADPNTCDIVDIEDVPLAYLPGNATRVRVKAAGELAR</sequence>
<proteinExistence type="predicted"/>
<dbReference type="InterPro" id="IPR008040">
    <property type="entry name" value="Hydant_A_N"/>
</dbReference>